<feature type="transmembrane region" description="Helical" evidence="6">
    <location>
        <begin position="171"/>
        <end position="192"/>
    </location>
</feature>
<gene>
    <name evidence="7" type="ORF">GCM10009740_32850</name>
</gene>
<feature type="transmembrane region" description="Helical" evidence="6">
    <location>
        <begin position="36"/>
        <end position="53"/>
    </location>
</feature>
<keyword evidence="8" id="KW-1185">Reference proteome</keyword>
<comment type="similarity">
    <text evidence="2">Belongs to the acetate uptake transporter (AceTr) (TC 2.A.96) family.</text>
</comment>
<evidence type="ECO:0000313" key="7">
    <source>
        <dbReference type="EMBL" id="GAA2038156.1"/>
    </source>
</evidence>
<evidence type="ECO:0000256" key="5">
    <source>
        <dbReference type="ARBA" id="ARBA00023136"/>
    </source>
</evidence>
<evidence type="ECO:0000256" key="6">
    <source>
        <dbReference type="SAM" id="Phobius"/>
    </source>
</evidence>
<feature type="transmembrane region" description="Helical" evidence="6">
    <location>
        <begin position="125"/>
        <end position="151"/>
    </location>
</feature>
<keyword evidence="3 6" id="KW-0812">Transmembrane</keyword>
<comment type="caution">
    <text evidence="7">The sequence shown here is derived from an EMBL/GenBank/DDBJ whole genome shotgun (WGS) entry which is preliminary data.</text>
</comment>
<protein>
    <recommendedName>
        <fullName evidence="9">GPR1/FUN34/yaaH family protein</fullName>
    </recommendedName>
</protein>
<dbReference type="EMBL" id="BAAANB010000021">
    <property type="protein sequence ID" value="GAA2038156.1"/>
    <property type="molecule type" value="Genomic_DNA"/>
</dbReference>
<organism evidence="7 8">
    <name type="scientific">Terrabacter terrae</name>
    <dbReference type="NCBI Taxonomy" id="318434"/>
    <lineage>
        <taxon>Bacteria</taxon>
        <taxon>Bacillati</taxon>
        <taxon>Actinomycetota</taxon>
        <taxon>Actinomycetes</taxon>
        <taxon>Micrococcales</taxon>
        <taxon>Intrasporangiaceae</taxon>
        <taxon>Terrabacter</taxon>
    </lineage>
</organism>
<keyword evidence="4 6" id="KW-1133">Transmembrane helix</keyword>
<reference evidence="7 8" key="1">
    <citation type="journal article" date="2019" name="Int. J. Syst. Evol. Microbiol.">
        <title>The Global Catalogue of Microorganisms (GCM) 10K type strain sequencing project: providing services to taxonomists for standard genome sequencing and annotation.</title>
        <authorList>
            <consortium name="The Broad Institute Genomics Platform"/>
            <consortium name="The Broad Institute Genome Sequencing Center for Infectious Disease"/>
            <person name="Wu L."/>
            <person name="Ma J."/>
        </authorList>
    </citation>
    <scope>NUCLEOTIDE SEQUENCE [LARGE SCALE GENOMIC DNA]</scope>
    <source>
        <strain evidence="7 8">JCM 14283</strain>
    </source>
</reference>
<proteinExistence type="inferred from homology"/>
<feature type="transmembrane region" description="Helical" evidence="6">
    <location>
        <begin position="93"/>
        <end position="113"/>
    </location>
</feature>
<dbReference type="Pfam" id="PF01184">
    <property type="entry name" value="Gpr1_Fun34_YaaH"/>
    <property type="match status" value="1"/>
</dbReference>
<evidence type="ECO:0000256" key="2">
    <source>
        <dbReference type="ARBA" id="ARBA00005587"/>
    </source>
</evidence>
<sequence>MTTDERSPHAAQTTIRTDLLASPAARVVVRPLGNPLPLGFLALMVATTGLAMLQLHVVAPEQGRVVAIGVLALTVPLQLVACVLGFLARDPVAGTGMGILAGTWAGVGFAMLTSPPGATSPALGVFLLCSAVAMCVPTVAATGKLAGLLVMGVSALRFAVTGVGQMTGSSGWLTAAGWVGVVLGLIAAYAGLAFEVEDVRHRTVLPVGRRGAGVDTMTGDPEAELASLVHEAGVRKQL</sequence>
<name>A0ABN2UKF6_9MICO</name>
<keyword evidence="5 6" id="KW-0472">Membrane</keyword>
<evidence type="ECO:0000256" key="1">
    <source>
        <dbReference type="ARBA" id="ARBA00004141"/>
    </source>
</evidence>
<dbReference type="InterPro" id="IPR000791">
    <property type="entry name" value="Gpr1/Fun34/SatP-like"/>
</dbReference>
<evidence type="ECO:0000313" key="8">
    <source>
        <dbReference type="Proteomes" id="UP001501285"/>
    </source>
</evidence>
<dbReference type="RefSeq" id="WP_343993289.1">
    <property type="nucleotide sequence ID" value="NZ_BAAANB010000021.1"/>
</dbReference>
<comment type="subcellular location">
    <subcellularLocation>
        <location evidence="1">Membrane</location>
        <topology evidence="1">Multi-pass membrane protein</topology>
    </subcellularLocation>
</comment>
<evidence type="ECO:0000256" key="4">
    <source>
        <dbReference type="ARBA" id="ARBA00022989"/>
    </source>
</evidence>
<feature type="transmembrane region" description="Helical" evidence="6">
    <location>
        <begin position="65"/>
        <end position="87"/>
    </location>
</feature>
<dbReference type="Proteomes" id="UP001501285">
    <property type="component" value="Unassembled WGS sequence"/>
</dbReference>
<evidence type="ECO:0008006" key="9">
    <source>
        <dbReference type="Google" id="ProtNLM"/>
    </source>
</evidence>
<accession>A0ABN2UKF6</accession>
<evidence type="ECO:0000256" key="3">
    <source>
        <dbReference type="ARBA" id="ARBA00022692"/>
    </source>
</evidence>